<dbReference type="CDD" id="cd06582">
    <property type="entry name" value="TM_PBP1_LivH_like"/>
    <property type="match status" value="1"/>
</dbReference>
<evidence type="ECO:0000256" key="4">
    <source>
        <dbReference type="ARBA" id="ARBA00022692"/>
    </source>
</evidence>
<sequence>MLVFSQLLNGLQYGVLLFLLAAGLTLVFGIMSFVNLAHGALYMMGAYFAALTFKHTESLTLAFAAAVFGSILLGIVLERLAVSKLYSRDHLDHVLVTFGLVLFFNEAVQILWGTQPYFLPVPGWLDSTISIFGVTYPAYRFAIIVVGLLVAVGAHALIHRTRLGMLIRAGSVNPRMVGALGVNIKFLNALLFALGAGLAGLAGVMASPILAIQSGMGDHVLITTLVVIVIGGIGSVSGAFYAALIVGVVDTMGRAFLPLIFRGFMERDLANAAGPAVASMLIYVLMAVVLAMRPHGLFAPNRG</sequence>
<name>A0A3A1YWK7_9BURK</name>
<keyword evidence="3" id="KW-1003">Cell membrane</keyword>
<dbReference type="EMBL" id="NQYH01000001">
    <property type="protein sequence ID" value="RIY42623.1"/>
    <property type="molecule type" value="Genomic_DNA"/>
</dbReference>
<keyword evidence="2" id="KW-0813">Transport</keyword>
<dbReference type="InterPro" id="IPR052157">
    <property type="entry name" value="BCAA_transport_permease"/>
</dbReference>
<comment type="similarity">
    <text evidence="8">Belongs to the binding-protein-dependent transport system permease family. LivHM subfamily.</text>
</comment>
<comment type="subcellular location">
    <subcellularLocation>
        <location evidence="1">Cell membrane</location>
        <topology evidence="1">Multi-pass membrane protein</topology>
    </subcellularLocation>
</comment>
<evidence type="ECO:0000256" key="9">
    <source>
        <dbReference type="SAM" id="Phobius"/>
    </source>
</evidence>
<protein>
    <submittedName>
        <fullName evidence="10">Branched-chain amino acid ABC transporter permease</fullName>
    </submittedName>
</protein>
<keyword evidence="7 9" id="KW-0472">Membrane</keyword>
<keyword evidence="6 9" id="KW-1133">Transmembrane helix</keyword>
<dbReference type="InterPro" id="IPR001851">
    <property type="entry name" value="ABC_transp_permease"/>
</dbReference>
<evidence type="ECO:0000256" key="2">
    <source>
        <dbReference type="ARBA" id="ARBA00022448"/>
    </source>
</evidence>
<feature type="transmembrane region" description="Helical" evidence="9">
    <location>
        <begin position="12"/>
        <end position="29"/>
    </location>
</feature>
<dbReference type="GO" id="GO:0022857">
    <property type="term" value="F:transmembrane transporter activity"/>
    <property type="evidence" value="ECO:0007669"/>
    <property type="project" value="InterPro"/>
</dbReference>
<organism evidence="10 11">
    <name type="scientific">Neopusillimonas maritima</name>
    <dbReference type="NCBI Taxonomy" id="2026239"/>
    <lineage>
        <taxon>Bacteria</taxon>
        <taxon>Pseudomonadati</taxon>
        <taxon>Pseudomonadota</taxon>
        <taxon>Betaproteobacteria</taxon>
        <taxon>Burkholderiales</taxon>
        <taxon>Alcaligenaceae</taxon>
        <taxon>Neopusillimonas</taxon>
    </lineage>
</organism>
<keyword evidence="5" id="KW-0029">Amino-acid transport</keyword>
<dbReference type="PANTHER" id="PTHR11795:SF442">
    <property type="entry name" value="ABC TRANSPORTER ATP-BINDING PROTEIN"/>
    <property type="match status" value="1"/>
</dbReference>
<dbReference type="Pfam" id="PF02653">
    <property type="entry name" value="BPD_transp_2"/>
    <property type="match status" value="1"/>
</dbReference>
<dbReference type="GO" id="GO:0006865">
    <property type="term" value="P:amino acid transport"/>
    <property type="evidence" value="ECO:0007669"/>
    <property type="project" value="UniProtKB-KW"/>
</dbReference>
<feature type="transmembrane region" description="Helical" evidence="9">
    <location>
        <begin position="222"/>
        <end position="249"/>
    </location>
</feature>
<evidence type="ECO:0000313" key="10">
    <source>
        <dbReference type="EMBL" id="RIY42623.1"/>
    </source>
</evidence>
<evidence type="ECO:0000256" key="1">
    <source>
        <dbReference type="ARBA" id="ARBA00004651"/>
    </source>
</evidence>
<keyword evidence="4 9" id="KW-0812">Transmembrane</keyword>
<feature type="transmembrane region" description="Helical" evidence="9">
    <location>
        <begin position="138"/>
        <end position="158"/>
    </location>
</feature>
<evidence type="ECO:0000256" key="5">
    <source>
        <dbReference type="ARBA" id="ARBA00022970"/>
    </source>
</evidence>
<dbReference type="OrthoDB" id="9807115at2"/>
<accession>A0A3A1YWK7</accession>
<feature type="transmembrane region" description="Helical" evidence="9">
    <location>
        <begin position="186"/>
        <end position="210"/>
    </location>
</feature>
<dbReference type="AlphaFoldDB" id="A0A3A1YWK7"/>
<evidence type="ECO:0000256" key="3">
    <source>
        <dbReference type="ARBA" id="ARBA00022475"/>
    </source>
</evidence>
<dbReference type="Proteomes" id="UP000266206">
    <property type="component" value="Unassembled WGS sequence"/>
</dbReference>
<feature type="transmembrane region" description="Helical" evidence="9">
    <location>
        <begin position="269"/>
        <end position="292"/>
    </location>
</feature>
<gene>
    <name evidence="10" type="ORF">CJP73_02330</name>
</gene>
<proteinExistence type="inferred from homology"/>
<dbReference type="PANTHER" id="PTHR11795">
    <property type="entry name" value="BRANCHED-CHAIN AMINO ACID TRANSPORT SYSTEM PERMEASE PROTEIN LIVH"/>
    <property type="match status" value="1"/>
</dbReference>
<reference evidence="10 11" key="1">
    <citation type="submission" date="2017-08" db="EMBL/GenBank/DDBJ databases">
        <title>Pusillimonas indicus sp. nov., a member of the family Alcaligenaceae isolated from surface seawater.</title>
        <authorList>
            <person name="Li J."/>
        </authorList>
    </citation>
    <scope>NUCLEOTIDE SEQUENCE [LARGE SCALE GENOMIC DNA]</scope>
    <source>
        <strain evidence="10 11">L52-1-41</strain>
    </source>
</reference>
<feature type="transmembrane region" description="Helical" evidence="9">
    <location>
        <begin position="59"/>
        <end position="82"/>
    </location>
</feature>
<evidence type="ECO:0000313" key="11">
    <source>
        <dbReference type="Proteomes" id="UP000266206"/>
    </source>
</evidence>
<evidence type="ECO:0000256" key="6">
    <source>
        <dbReference type="ARBA" id="ARBA00022989"/>
    </source>
</evidence>
<evidence type="ECO:0000256" key="8">
    <source>
        <dbReference type="ARBA" id="ARBA00037998"/>
    </source>
</evidence>
<evidence type="ECO:0000256" key="7">
    <source>
        <dbReference type="ARBA" id="ARBA00023136"/>
    </source>
</evidence>
<feature type="transmembrane region" description="Helical" evidence="9">
    <location>
        <begin position="94"/>
        <end position="118"/>
    </location>
</feature>
<comment type="caution">
    <text evidence="10">The sequence shown here is derived from an EMBL/GenBank/DDBJ whole genome shotgun (WGS) entry which is preliminary data.</text>
</comment>
<dbReference type="GO" id="GO:0005886">
    <property type="term" value="C:plasma membrane"/>
    <property type="evidence" value="ECO:0007669"/>
    <property type="project" value="UniProtKB-SubCell"/>
</dbReference>